<dbReference type="Proteomes" id="UP001596456">
    <property type="component" value="Unassembled WGS sequence"/>
</dbReference>
<organism evidence="1 2">
    <name type="scientific">Rhodocista pekingensis</name>
    <dbReference type="NCBI Taxonomy" id="201185"/>
    <lineage>
        <taxon>Bacteria</taxon>
        <taxon>Pseudomonadati</taxon>
        <taxon>Pseudomonadota</taxon>
        <taxon>Alphaproteobacteria</taxon>
        <taxon>Rhodospirillales</taxon>
        <taxon>Azospirillaceae</taxon>
        <taxon>Rhodocista</taxon>
    </lineage>
</organism>
<proteinExistence type="predicted"/>
<name>A0ABW2KQX4_9PROT</name>
<evidence type="ECO:0000313" key="2">
    <source>
        <dbReference type="Proteomes" id="UP001596456"/>
    </source>
</evidence>
<dbReference type="EMBL" id="JBHTCM010000005">
    <property type="protein sequence ID" value="MFC7332377.1"/>
    <property type="molecule type" value="Genomic_DNA"/>
</dbReference>
<comment type="caution">
    <text evidence="1">The sequence shown here is derived from an EMBL/GenBank/DDBJ whole genome shotgun (WGS) entry which is preliminary data.</text>
</comment>
<protein>
    <submittedName>
        <fullName evidence="1">Uncharacterized protein</fullName>
    </submittedName>
</protein>
<keyword evidence="2" id="KW-1185">Reference proteome</keyword>
<evidence type="ECO:0000313" key="1">
    <source>
        <dbReference type="EMBL" id="MFC7332377.1"/>
    </source>
</evidence>
<dbReference type="RefSeq" id="WP_377356749.1">
    <property type="nucleotide sequence ID" value="NZ_JBHTCM010000005.1"/>
</dbReference>
<reference evidence="2" key="1">
    <citation type="journal article" date="2019" name="Int. J. Syst. Evol. Microbiol.">
        <title>The Global Catalogue of Microorganisms (GCM) 10K type strain sequencing project: providing services to taxonomists for standard genome sequencing and annotation.</title>
        <authorList>
            <consortium name="The Broad Institute Genomics Platform"/>
            <consortium name="The Broad Institute Genome Sequencing Center for Infectious Disease"/>
            <person name="Wu L."/>
            <person name="Ma J."/>
        </authorList>
    </citation>
    <scope>NUCLEOTIDE SEQUENCE [LARGE SCALE GENOMIC DNA]</scope>
    <source>
        <strain evidence="2">CGMCC 1.16275</strain>
    </source>
</reference>
<sequence>METKKFESKKTGILSYYDSTELLYSAGLPNGIIVAGRCSSSTTTTCAATLQQQK</sequence>
<gene>
    <name evidence="1" type="ORF">ACFQPS_04320</name>
</gene>
<accession>A0ABW2KQX4</accession>